<dbReference type="InterPro" id="IPR032096">
    <property type="entry name" value="DUF4815"/>
</dbReference>
<evidence type="ECO:0000259" key="1">
    <source>
        <dbReference type="Pfam" id="PF16075"/>
    </source>
</evidence>
<accession>A0ABT8BKP4</accession>
<dbReference type="EMBL" id="JAUFPX010000015">
    <property type="protein sequence ID" value="MDN3592115.1"/>
    <property type="molecule type" value="Genomic_DNA"/>
</dbReference>
<organism evidence="2 3">
    <name type="scientific">Methylobacterium adhaesivum</name>
    <dbReference type="NCBI Taxonomy" id="333297"/>
    <lineage>
        <taxon>Bacteria</taxon>
        <taxon>Pseudomonadati</taxon>
        <taxon>Pseudomonadota</taxon>
        <taxon>Alphaproteobacteria</taxon>
        <taxon>Hyphomicrobiales</taxon>
        <taxon>Methylobacteriaceae</taxon>
        <taxon>Methylobacterium</taxon>
    </lineage>
</organism>
<protein>
    <submittedName>
        <fullName evidence="2">DUF4815 domain-containing protein</fullName>
    </submittedName>
</protein>
<sequence>MTQKIEGYLNRFTPGRNWEEVSFRSSATRPVYLQQAEMVEVQSIFADRVKGLGDALLKDGAIVRDCRISVDAFTGETTVESGAVYVRGAVRGVPSNAFTVPVNGTISVGVRLIEGVETELESPDLYGQIEGSAAYGQPGAVRRTITPSWGHTADGVTAGEFYPVYTIDDGNVRSNEPPPQIDGVRQAIARYDIDNSGGTYVVSGLDAKAGADLPSGEQVYTVTAGRARVRGLAVDLQASSRIVYPAVANIRTIDAEPHASAGIAAQRITLDRSPVAEIKQVRITAEKSATVVHGAFSGAADPLPDVSVIEIVEVKQGATTFVQGSDYRLQGGMVDWSLPGGEPSPGSSYVVKYRYITSVAPTAVDSKGFTVAGAVAGTLVLTTYDAKLPRIDRLCLTEQGLFVWIKGVAADFNPLAPSVPAHLLAVASVMQSWDAKRALVADGTRMVSMQELRVFNSRLDELTQIIAEQRLRSDVTLRDAAYKRGVYVDPLIDDSMRDAGIPQTAAIVNGEMILPITATLARLPADVTVPTTLAFTRVPVIEQFRKTGGMKINPYMAFGKTPAEIVLNPAVDQWEIVQSQFAAAETRIFDVGSGNTFSQSQTQTVEQVATSTTAITTLRSIVVKFDVTGFGPGEPLTGVTFDGIAIATSPSVIVADANGRFAGQFTIPAGIPTGRKLVSFRGIANGTVGDAIFTGQGTLTVRTLRNVTNITRSWWWMNWDPLAQTFSLPQAEQIVGVELDFRAKGNSDVMVDIRGVDLGIPTGEIITRARKAPGEITLNGKTRFDFEAPILVDGDTERAIVAMCNDADAELAVAELGKFDNVNGWVTSQPYTIGALLSSSNGRTWTPHQDRDLAFRLLAARYTETTKTIALGSVNVLNATDLIVSANVIVPDAQTRIEFVIGLPDGSSYTVAPGQPVRLASAVTGAVSVTAKLYGTALRSPVLYPGTNLISGTQAGTGTYSGRAFPAGTNSKVVVIYDALIPGGSGVIVTAQGSDAGDTPVNAAQVSSRALDNGYREFIHEVASLSEMMPRVNVTLNGTPGSRPRLRNLRAYTLAAS</sequence>
<dbReference type="Pfam" id="PF16075">
    <property type="entry name" value="DUF4815"/>
    <property type="match status" value="1"/>
</dbReference>
<proteinExistence type="predicted"/>
<name>A0ABT8BKP4_9HYPH</name>
<comment type="caution">
    <text evidence="2">The sequence shown here is derived from an EMBL/GenBank/DDBJ whole genome shotgun (WGS) entry which is preliminary data.</text>
</comment>
<feature type="domain" description="DUF4815" evidence="1">
    <location>
        <begin position="8"/>
        <end position="574"/>
    </location>
</feature>
<evidence type="ECO:0000313" key="3">
    <source>
        <dbReference type="Proteomes" id="UP001224644"/>
    </source>
</evidence>
<keyword evidence="3" id="KW-1185">Reference proteome</keyword>
<dbReference type="RefSeq" id="WP_238226220.1">
    <property type="nucleotide sequence ID" value="NZ_BPQD01000016.1"/>
</dbReference>
<reference evidence="3" key="1">
    <citation type="journal article" date="2019" name="Int. J. Syst. Evol. Microbiol.">
        <title>The Global Catalogue of Microorganisms (GCM) 10K type strain sequencing project: providing services to taxonomists for standard genome sequencing and annotation.</title>
        <authorList>
            <consortium name="The Broad Institute Genomics Platform"/>
            <consortium name="The Broad Institute Genome Sequencing Center for Infectious Disease"/>
            <person name="Wu L."/>
            <person name="Ma J."/>
        </authorList>
    </citation>
    <scope>NUCLEOTIDE SEQUENCE [LARGE SCALE GENOMIC DNA]</scope>
    <source>
        <strain evidence="3">CECT 7069</strain>
    </source>
</reference>
<dbReference type="Proteomes" id="UP001224644">
    <property type="component" value="Unassembled WGS sequence"/>
</dbReference>
<evidence type="ECO:0000313" key="2">
    <source>
        <dbReference type="EMBL" id="MDN3592115.1"/>
    </source>
</evidence>
<gene>
    <name evidence="2" type="ORF">QWZ12_16070</name>
</gene>